<dbReference type="AlphaFoldDB" id="A0AAV0ASA3"/>
<name>A0AAV0ASA3_PHAPC</name>
<dbReference type="EMBL" id="CALTRL010000992">
    <property type="protein sequence ID" value="CAH7670446.1"/>
    <property type="molecule type" value="Genomic_DNA"/>
</dbReference>
<proteinExistence type="predicted"/>
<organism evidence="2 3">
    <name type="scientific">Phakopsora pachyrhizi</name>
    <name type="common">Asian soybean rust disease fungus</name>
    <dbReference type="NCBI Taxonomy" id="170000"/>
    <lineage>
        <taxon>Eukaryota</taxon>
        <taxon>Fungi</taxon>
        <taxon>Dikarya</taxon>
        <taxon>Basidiomycota</taxon>
        <taxon>Pucciniomycotina</taxon>
        <taxon>Pucciniomycetes</taxon>
        <taxon>Pucciniales</taxon>
        <taxon>Phakopsoraceae</taxon>
        <taxon>Phakopsora</taxon>
    </lineage>
</organism>
<evidence type="ECO:0000256" key="1">
    <source>
        <dbReference type="SAM" id="MobiDB-lite"/>
    </source>
</evidence>
<dbReference type="Proteomes" id="UP001153365">
    <property type="component" value="Unassembled WGS sequence"/>
</dbReference>
<sequence>MTKNLPSGGAQLIENESVEQKATAKDTAQTYEAEELPSKPLKQPIKSESAVKREDTFLPPAPKISVPDSRITNKENQFGRENSELQPPPPTFSDSYFDMDETDLAQLDGMDNSEGVNNTLGGNTSISEDSCMITEASIRMSSSVCGGIHQVGSSKILNGDLKKPQNSEGLRFLKEFNEKLPDGLNEARPQSGSGWQNITNLQNNQFNSLGCGRFNGSAANFPVKGLPGIRGSSMILKDETGSFKTPTPLKPPQTNTRPLHEPFSRFSALRTNESNSSACNRLQRQSCSSKVPPIQGSRRPLSEVGIGSEESNNHYNCPSKKIRAEG</sequence>
<comment type="caution">
    <text evidence="2">The sequence shown here is derived from an EMBL/GenBank/DDBJ whole genome shotgun (WGS) entry which is preliminary data.</text>
</comment>
<evidence type="ECO:0000313" key="2">
    <source>
        <dbReference type="EMBL" id="CAH7670446.1"/>
    </source>
</evidence>
<feature type="region of interest" description="Disordered" evidence="1">
    <location>
        <begin position="274"/>
        <end position="326"/>
    </location>
</feature>
<feature type="region of interest" description="Disordered" evidence="1">
    <location>
        <begin position="240"/>
        <end position="260"/>
    </location>
</feature>
<reference evidence="2" key="1">
    <citation type="submission" date="2022-06" db="EMBL/GenBank/DDBJ databases">
        <authorList>
            <consortium name="SYNGENTA / RWTH Aachen University"/>
        </authorList>
    </citation>
    <scope>NUCLEOTIDE SEQUENCE</scope>
</reference>
<evidence type="ECO:0000313" key="3">
    <source>
        <dbReference type="Proteomes" id="UP001153365"/>
    </source>
</evidence>
<gene>
    <name evidence="2" type="ORF">PPACK8108_LOCUS5156</name>
</gene>
<feature type="compositionally biased region" description="Basic and acidic residues" evidence="1">
    <location>
        <begin position="71"/>
        <end position="83"/>
    </location>
</feature>
<protein>
    <submittedName>
        <fullName evidence="2">Expressed protein</fullName>
    </submittedName>
</protein>
<feature type="region of interest" description="Disordered" evidence="1">
    <location>
        <begin position="1"/>
        <end position="95"/>
    </location>
</feature>
<keyword evidence="3" id="KW-1185">Reference proteome</keyword>
<feature type="compositionally biased region" description="Polar residues" evidence="1">
    <location>
        <begin position="274"/>
        <end position="289"/>
    </location>
</feature>
<accession>A0AAV0ASA3</accession>